<organism evidence="2 3">
    <name type="scientific">Glonium stellatum</name>
    <dbReference type="NCBI Taxonomy" id="574774"/>
    <lineage>
        <taxon>Eukaryota</taxon>
        <taxon>Fungi</taxon>
        <taxon>Dikarya</taxon>
        <taxon>Ascomycota</taxon>
        <taxon>Pezizomycotina</taxon>
        <taxon>Dothideomycetes</taxon>
        <taxon>Pleosporomycetidae</taxon>
        <taxon>Gloniales</taxon>
        <taxon>Gloniaceae</taxon>
        <taxon>Glonium</taxon>
    </lineage>
</organism>
<gene>
    <name evidence="2" type="ORF">AOQ84DRAFT_443059</name>
</gene>
<reference evidence="2 3" key="1">
    <citation type="journal article" date="2016" name="Nat. Commun.">
        <title>Ectomycorrhizal ecology is imprinted in the genome of the dominant symbiotic fungus Cenococcum geophilum.</title>
        <authorList>
            <consortium name="DOE Joint Genome Institute"/>
            <person name="Peter M."/>
            <person name="Kohler A."/>
            <person name="Ohm R.A."/>
            <person name="Kuo A."/>
            <person name="Krutzmann J."/>
            <person name="Morin E."/>
            <person name="Arend M."/>
            <person name="Barry K.W."/>
            <person name="Binder M."/>
            <person name="Choi C."/>
            <person name="Clum A."/>
            <person name="Copeland A."/>
            <person name="Grisel N."/>
            <person name="Haridas S."/>
            <person name="Kipfer T."/>
            <person name="LaButti K."/>
            <person name="Lindquist E."/>
            <person name="Lipzen A."/>
            <person name="Maire R."/>
            <person name="Meier B."/>
            <person name="Mihaltcheva S."/>
            <person name="Molinier V."/>
            <person name="Murat C."/>
            <person name="Poggeler S."/>
            <person name="Quandt C.A."/>
            <person name="Sperisen C."/>
            <person name="Tritt A."/>
            <person name="Tisserant E."/>
            <person name="Crous P.W."/>
            <person name="Henrissat B."/>
            <person name="Nehls U."/>
            <person name="Egli S."/>
            <person name="Spatafora J.W."/>
            <person name="Grigoriev I.V."/>
            <person name="Martin F.M."/>
        </authorList>
    </citation>
    <scope>NUCLEOTIDE SEQUENCE [LARGE SCALE GENOMIC DNA]</scope>
    <source>
        <strain evidence="2 3">CBS 207.34</strain>
    </source>
</reference>
<accession>A0A8E2EQA5</accession>
<dbReference type="EMBL" id="KV750856">
    <property type="protein sequence ID" value="OCL02890.1"/>
    <property type="molecule type" value="Genomic_DNA"/>
</dbReference>
<evidence type="ECO:0000313" key="2">
    <source>
        <dbReference type="EMBL" id="OCL02890.1"/>
    </source>
</evidence>
<feature type="compositionally biased region" description="Basic residues" evidence="1">
    <location>
        <begin position="56"/>
        <end position="65"/>
    </location>
</feature>
<evidence type="ECO:0000313" key="3">
    <source>
        <dbReference type="Proteomes" id="UP000250140"/>
    </source>
</evidence>
<sequence>MSRRKKSLNPAHASICQLEPRAQSIGARWPFVQQFFRCDGSGRAAAERGSVQQHPQRTHSSRTQLRHGRGRLMPICQLAGWPNGHVAGPPSCQSAVSFAASFAAPFVLGHDMAGLPAVEPRERMCWQIWRRRRHHQDGLGREGMMESMESMESMIKSRTSNQDLRVPSRAGSKTKKLRRVAGRKARSTAEAVFFGSGRSNRRNLLPDCRELVRSPARSSMRALGLPRQEPGRNGGAGGAGGAGAPCLWQPRWQVRSLFCICAVPTALVDWQIGKDWSSQSFLGPCPSCQSRVGICKPRSTNCSSSLTSCLTAASDAVWIQLCSDQERPLCFAFSCILLHSCLFLTSSGKSTPSRPAAHSAGNTRRKGSRGSTLGDLRPVPRFTASAQESADGPLGSGNPLGRSLPASSRQANGAEGRLGHRRLSWVMVLTLRGQPDTRDIAALIDGKGMPTCQTDSLASSHHAACLLSPGLPN</sequence>
<protein>
    <submittedName>
        <fullName evidence="2">Uncharacterized protein</fullName>
    </submittedName>
</protein>
<evidence type="ECO:0000256" key="1">
    <source>
        <dbReference type="SAM" id="MobiDB-lite"/>
    </source>
</evidence>
<keyword evidence="3" id="KW-1185">Reference proteome</keyword>
<feature type="region of interest" description="Disordered" evidence="1">
    <location>
        <begin position="157"/>
        <end position="181"/>
    </location>
</feature>
<name>A0A8E2EQA5_9PEZI</name>
<dbReference type="Proteomes" id="UP000250140">
    <property type="component" value="Unassembled WGS sequence"/>
</dbReference>
<feature type="region of interest" description="Disordered" evidence="1">
    <location>
        <begin position="46"/>
        <end position="65"/>
    </location>
</feature>
<feature type="region of interest" description="Disordered" evidence="1">
    <location>
        <begin position="348"/>
        <end position="415"/>
    </location>
</feature>
<feature type="compositionally biased region" description="Basic residues" evidence="1">
    <location>
        <begin position="172"/>
        <end position="181"/>
    </location>
</feature>
<dbReference type="AlphaFoldDB" id="A0A8E2EQA5"/>
<proteinExistence type="predicted"/>